<dbReference type="GO" id="GO:0004252">
    <property type="term" value="F:serine-type endopeptidase activity"/>
    <property type="evidence" value="ECO:0007669"/>
    <property type="project" value="InterPro"/>
</dbReference>
<evidence type="ECO:0000256" key="4">
    <source>
        <dbReference type="ARBA" id="ARBA00023157"/>
    </source>
</evidence>
<accession>A0A232EI98</accession>
<keyword evidence="7" id="KW-1185">Reference proteome</keyword>
<dbReference type="SMART" id="SM00020">
    <property type="entry name" value="Tryp_SPc"/>
    <property type="match status" value="1"/>
</dbReference>
<protein>
    <recommendedName>
        <fullName evidence="5">Peptidase S1 domain-containing protein</fullName>
    </recommendedName>
</protein>
<dbReference type="Gene3D" id="2.40.10.10">
    <property type="entry name" value="Trypsin-like serine proteases"/>
    <property type="match status" value="3"/>
</dbReference>
<dbReference type="STRING" id="543379.A0A232EI98"/>
<evidence type="ECO:0000313" key="6">
    <source>
        <dbReference type="EMBL" id="OXU18064.1"/>
    </source>
</evidence>
<name>A0A232EI98_9HYME</name>
<dbReference type="EMBL" id="NNAY01004310">
    <property type="protein sequence ID" value="OXU18064.1"/>
    <property type="molecule type" value="Genomic_DNA"/>
</dbReference>
<comment type="caution">
    <text evidence="6">The sequence shown here is derived from an EMBL/GenBank/DDBJ whole genome shotgun (WGS) entry which is preliminary data.</text>
</comment>
<evidence type="ECO:0000259" key="5">
    <source>
        <dbReference type="PROSITE" id="PS50240"/>
    </source>
</evidence>
<dbReference type="PANTHER" id="PTHR24276:SF98">
    <property type="entry name" value="FI18310P1-RELATED"/>
    <property type="match status" value="1"/>
</dbReference>
<keyword evidence="2" id="KW-0378">Hydrolase</keyword>
<dbReference type="SUPFAM" id="SSF50494">
    <property type="entry name" value="Trypsin-like serine proteases"/>
    <property type="match status" value="1"/>
</dbReference>
<keyword evidence="1" id="KW-0645">Protease</keyword>
<dbReference type="InterPro" id="IPR009003">
    <property type="entry name" value="Peptidase_S1_PA"/>
</dbReference>
<keyword evidence="4" id="KW-1015">Disulfide bond</keyword>
<evidence type="ECO:0000313" key="7">
    <source>
        <dbReference type="Proteomes" id="UP000215335"/>
    </source>
</evidence>
<dbReference type="AlphaFoldDB" id="A0A232EI98"/>
<sequence>MFFYTMQCFEGESIIGGDLAVDDQFKYAVSVQSMFGYVCGGKIIGDRYALTTVHCVINDEKKLKGTPLSVTVGATDASGTSYSRTKILINRIFERTLILMNHINSHDTLFPFQLNQLLGLEVRGRRVGLYQLRFAEARVVACAECRKYFKAPIYSSHLCVRVKQRDAENPSGVCSRRCSRTLNDTVIGVVTSGPLGCLERASAGVYTRVSSYVGFIKNAMKNKVTANMRSISFPYPADARP</sequence>
<dbReference type="PANTHER" id="PTHR24276">
    <property type="entry name" value="POLYSERASE-RELATED"/>
    <property type="match status" value="1"/>
</dbReference>
<gene>
    <name evidence="6" type="ORF">TSAR_009029</name>
</gene>
<dbReference type="InterPro" id="IPR050430">
    <property type="entry name" value="Peptidase_S1"/>
</dbReference>
<dbReference type="InterPro" id="IPR001254">
    <property type="entry name" value="Trypsin_dom"/>
</dbReference>
<reference evidence="6 7" key="1">
    <citation type="journal article" date="2017" name="Curr. Biol.">
        <title>The Evolution of Venom by Co-option of Single-Copy Genes.</title>
        <authorList>
            <person name="Martinson E.O."/>
            <person name="Mrinalini"/>
            <person name="Kelkar Y.D."/>
            <person name="Chang C.H."/>
            <person name="Werren J.H."/>
        </authorList>
    </citation>
    <scope>NUCLEOTIDE SEQUENCE [LARGE SCALE GENOMIC DNA]</scope>
    <source>
        <strain evidence="6 7">Alberta</strain>
        <tissue evidence="6">Whole body</tissue>
    </source>
</reference>
<evidence type="ECO:0000256" key="3">
    <source>
        <dbReference type="ARBA" id="ARBA00022825"/>
    </source>
</evidence>
<dbReference type="GO" id="GO:0006508">
    <property type="term" value="P:proteolysis"/>
    <property type="evidence" value="ECO:0007669"/>
    <property type="project" value="UniProtKB-KW"/>
</dbReference>
<feature type="domain" description="Peptidase S1" evidence="5">
    <location>
        <begin position="14"/>
        <end position="221"/>
    </location>
</feature>
<keyword evidence="3" id="KW-0720">Serine protease</keyword>
<proteinExistence type="predicted"/>
<organism evidence="6 7">
    <name type="scientific">Trichomalopsis sarcophagae</name>
    <dbReference type="NCBI Taxonomy" id="543379"/>
    <lineage>
        <taxon>Eukaryota</taxon>
        <taxon>Metazoa</taxon>
        <taxon>Ecdysozoa</taxon>
        <taxon>Arthropoda</taxon>
        <taxon>Hexapoda</taxon>
        <taxon>Insecta</taxon>
        <taxon>Pterygota</taxon>
        <taxon>Neoptera</taxon>
        <taxon>Endopterygota</taxon>
        <taxon>Hymenoptera</taxon>
        <taxon>Apocrita</taxon>
        <taxon>Proctotrupomorpha</taxon>
        <taxon>Chalcidoidea</taxon>
        <taxon>Pteromalidae</taxon>
        <taxon>Pteromalinae</taxon>
        <taxon>Trichomalopsis</taxon>
    </lineage>
</organism>
<evidence type="ECO:0000256" key="1">
    <source>
        <dbReference type="ARBA" id="ARBA00022670"/>
    </source>
</evidence>
<evidence type="ECO:0000256" key="2">
    <source>
        <dbReference type="ARBA" id="ARBA00022801"/>
    </source>
</evidence>
<dbReference type="PROSITE" id="PS50240">
    <property type="entry name" value="TRYPSIN_DOM"/>
    <property type="match status" value="1"/>
</dbReference>
<dbReference type="Proteomes" id="UP000215335">
    <property type="component" value="Unassembled WGS sequence"/>
</dbReference>
<dbReference type="InterPro" id="IPR043504">
    <property type="entry name" value="Peptidase_S1_PA_chymotrypsin"/>
</dbReference>
<dbReference type="Pfam" id="PF00089">
    <property type="entry name" value="Trypsin"/>
    <property type="match status" value="2"/>
</dbReference>